<dbReference type="EMBL" id="KT996129">
    <property type="protein sequence ID" value="AMX23319.1"/>
    <property type="molecule type" value="Genomic_DNA"/>
</dbReference>
<gene>
    <name evidence="7" type="primary">NAI698_09164</name>
</gene>
<dbReference type="GO" id="GO:0032259">
    <property type="term" value="P:methylation"/>
    <property type="evidence" value="ECO:0007669"/>
    <property type="project" value="UniProtKB-KW"/>
</dbReference>
<dbReference type="Gene3D" id="3.40.50.150">
    <property type="entry name" value="Vaccinia Virus protein VP39"/>
    <property type="match status" value="1"/>
</dbReference>
<sequence length="342" mass="37849">MTAITTDQVDPLNIMLSGWSFMKTKILQAAIQLDVFTPLSKGPLTEPELRGKLGLHPRATRDFLDTLVGMNVLERDEDERYTTTPDAARYLAQDQGTYLGSFLDMTVNFLSPAFDGLVDTLKTGRAHGEDENGEVPFGQIWQNPMALQFFFTGMDTMNGTIGPELARVFDWSRYESFVDCGGARGNLASAIAQAHPHLRGGVFDLPPVAAFFKQLVTDRGVADRLVFHPGDFFVDPLPEADVLIFGNALHDWSEEQRKELIKKAFNAIKPGGALLVYDPMLDPERRRLDNLLLSMYMLTSSPGGCEYTSDACEGWLREAGFTSITSLPLPAKETVVIGYKAE</sequence>
<dbReference type="InterPro" id="IPR036388">
    <property type="entry name" value="WH-like_DNA-bd_sf"/>
</dbReference>
<dbReference type="GO" id="GO:0008171">
    <property type="term" value="F:O-methyltransferase activity"/>
    <property type="evidence" value="ECO:0007669"/>
    <property type="project" value="InterPro"/>
</dbReference>
<dbReference type="PANTHER" id="PTHR11746">
    <property type="entry name" value="O-METHYLTRANSFERASE"/>
    <property type="match status" value="1"/>
</dbReference>
<proteinExistence type="predicted"/>
<feature type="domain" description="O-methyltransferase dimerisation" evidence="6">
    <location>
        <begin position="20"/>
        <end position="92"/>
    </location>
</feature>
<feature type="active site" description="Proton acceptor" evidence="4">
    <location>
        <position position="250"/>
    </location>
</feature>
<organism evidence="7">
    <name type="scientific">Actinoallomurus sp. ID145698</name>
    <dbReference type="NCBI Taxonomy" id="1820605"/>
    <lineage>
        <taxon>Bacteria</taxon>
        <taxon>Bacillati</taxon>
        <taxon>Actinomycetota</taxon>
        <taxon>Actinomycetes</taxon>
        <taxon>Streptosporangiales</taxon>
        <taxon>Thermomonosporaceae</taxon>
        <taxon>Actinoallomurus</taxon>
    </lineage>
</organism>
<dbReference type="InterPro" id="IPR012967">
    <property type="entry name" value="COMT_dimerisation"/>
</dbReference>
<accession>A0A1W5KPW8</accession>
<evidence type="ECO:0000256" key="3">
    <source>
        <dbReference type="ARBA" id="ARBA00022691"/>
    </source>
</evidence>
<feature type="domain" description="O-methyltransferase C-terminal" evidence="5">
    <location>
        <begin position="122"/>
        <end position="321"/>
    </location>
</feature>
<reference evidence="7" key="1">
    <citation type="submission" date="2015-11" db="EMBL/GenBank/DDBJ databases">
        <authorList>
            <person name="Zhang Y."/>
            <person name="Guo Z."/>
        </authorList>
    </citation>
    <scope>NUCLEOTIDE SEQUENCE</scope>
    <source>
        <strain evidence="7">ID145698</strain>
    </source>
</reference>
<keyword evidence="3" id="KW-0949">S-adenosyl-L-methionine</keyword>
<dbReference type="AlphaFoldDB" id="A0A1W5KPW8"/>
<keyword evidence="1" id="KW-0489">Methyltransferase</keyword>
<evidence type="ECO:0000313" key="7">
    <source>
        <dbReference type="EMBL" id="AMX23319.1"/>
    </source>
</evidence>
<dbReference type="InterPro" id="IPR029063">
    <property type="entry name" value="SAM-dependent_MTases_sf"/>
</dbReference>
<protein>
    <submittedName>
        <fullName evidence="7">Multifunctional cyclase-dehydratase-3-O-methyl transferase TcmN</fullName>
    </submittedName>
</protein>
<dbReference type="Gene3D" id="1.10.10.10">
    <property type="entry name" value="Winged helix-like DNA-binding domain superfamily/Winged helix DNA-binding domain"/>
    <property type="match status" value="1"/>
</dbReference>
<evidence type="ECO:0000259" key="5">
    <source>
        <dbReference type="Pfam" id="PF00891"/>
    </source>
</evidence>
<dbReference type="InterPro" id="IPR001077">
    <property type="entry name" value="COMT_C"/>
</dbReference>
<dbReference type="PROSITE" id="PS51683">
    <property type="entry name" value="SAM_OMT_II"/>
    <property type="match status" value="1"/>
</dbReference>
<name>A0A1W5KPW8_9ACTN</name>
<evidence type="ECO:0000256" key="1">
    <source>
        <dbReference type="ARBA" id="ARBA00022603"/>
    </source>
</evidence>
<dbReference type="SUPFAM" id="SSF53335">
    <property type="entry name" value="S-adenosyl-L-methionine-dependent methyltransferases"/>
    <property type="match status" value="1"/>
</dbReference>
<dbReference type="Pfam" id="PF08100">
    <property type="entry name" value="Dimerisation"/>
    <property type="match status" value="1"/>
</dbReference>
<evidence type="ECO:0000256" key="4">
    <source>
        <dbReference type="PIRSR" id="PIRSR005739-1"/>
    </source>
</evidence>
<evidence type="ECO:0000256" key="2">
    <source>
        <dbReference type="ARBA" id="ARBA00022679"/>
    </source>
</evidence>
<keyword evidence="2 7" id="KW-0808">Transferase</keyword>
<dbReference type="InterPro" id="IPR036390">
    <property type="entry name" value="WH_DNA-bd_sf"/>
</dbReference>
<evidence type="ECO:0000259" key="6">
    <source>
        <dbReference type="Pfam" id="PF08100"/>
    </source>
</evidence>
<dbReference type="InterPro" id="IPR016461">
    <property type="entry name" value="COMT-like"/>
</dbReference>
<dbReference type="SUPFAM" id="SSF46785">
    <property type="entry name" value="Winged helix' DNA-binding domain"/>
    <property type="match status" value="1"/>
</dbReference>
<dbReference type="CDD" id="cd02440">
    <property type="entry name" value="AdoMet_MTases"/>
    <property type="match status" value="1"/>
</dbReference>
<dbReference type="GO" id="GO:0046983">
    <property type="term" value="F:protein dimerization activity"/>
    <property type="evidence" value="ECO:0007669"/>
    <property type="project" value="InterPro"/>
</dbReference>
<dbReference type="PIRSF" id="PIRSF005739">
    <property type="entry name" value="O-mtase"/>
    <property type="match status" value="1"/>
</dbReference>
<dbReference type="Pfam" id="PF00891">
    <property type="entry name" value="Methyltransf_2"/>
    <property type="match status" value="1"/>
</dbReference>